<keyword evidence="2" id="KW-0812">Transmembrane</keyword>
<feature type="transmembrane region" description="Helical" evidence="2">
    <location>
        <begin position="55"/>
        <end position="74"/>
    </location>
</feature>
<keyword evidence="2" id="KW-1133">Transmembrane helix</keyword>
<proteinExistence type="predicted"/>
<evidence type="ECO:0000313" key="4">
    <source>
        <dbReference type="Proteomes" id="UP000827892"/>
    </source>
</evidence>
<feature type="region of interest" description="Disordered" evidence="1">
    <location>
        <begin position="129"/>
        <end position="172"/>
    </location>
</feature>
<dbReference type="AlphaFoldDB" id="A0AAE8ZUJ6"/>
<feature type="compositionally biased region" description="Basic and acidic residues" evidence="1">
    <location>
        <begin position="160"/>
        <end position="172"/>
    </location>
</feature>
<evidence type="ECO:0000256" key="2">
    <source>
        <dbReference type="SAM" id="Phobius"/>
    </source>
</evidence>
<organism evidence="3 4">
    <name type="scientific">Caenorhabditis briggsae</name>
    <dbReference type="NCBI Taxonomy" id="6238"/>
    <lineage>
        <taxon>Eukaryota</taxon>
        <taxon>Metazoa</taxon>
        <taxon>Ecdysozoa</taxon>
        <taxon>Nematoda</taxon>
        <taxon>Chromadorea</taxon>
        <taxon>Rhabditida</taxon>
        <taxon>Rhabditina</taxon>
        <taxon>Rhabditomorpha</taxon>
        <taxon>Rhabditoidea</taxon>
        <taxon>Rhabditidae</taxon>
        <taxon>Peloderinae</taxon>
        <taxon>Caenorhabditis</taxon>
    </lineage>
</organism>
<dbReference type="EMBL" id="CP090896">
    <property type="protein sequence ID" value="ULT80415.1"/>
    <property type="molecule type" value="Genomic_DNA"/>
</dbReference>
<sequence>MCKLALIIFIITAIGVGLWAIIRSQDSDPSEFVSSTTPTTMDIVNDEDGSANSQYITITITSITIFYCFLSIVSGSRIKTVTFRADLEEIVEDIEDGFEDDSEPAERCVPEMLFHNSPRVHFDDDWEDEFDEDCEEELDEDDKEEFDEDEEESNSILEDVVERSTENLHVQE</sequence>
<dbReference type="Proteomes" id="UP000827892">
    <property type="component" value="Chromosome X"/>
</dbReference>
<feature type="compositionally biased region" description="Acidic residues" evidence="1">
    <location>
        <begin position="129"/>
        <end position="153"/>
    </location>
</feature>
<accession>A0AAE8ZUJ6</accession>
<keyword evidence="2" id="KW-0472">Membrane</keyword>
<evidence type="ECO:0000256" key="1">
    <source>
        <dbReference type="SAM" id="MobiDB-lite"/>
    </source>
</evidence>
<evidence type="ECO:0008006" key="5">
    <source>
        <dbReference type="Google" id="ProtNLM"/>
    </source>
</evidence>
<reference evidence="3 4" key="1">
    <citation type="submission" date="2022-05" db="EMBL/GenBank/DDBJ databases">
        <title>Chromosome-level reference genomes for two strains of Caenorhabditis briggsae: an improved platform for comparative genomics.</title>
        <authorList>
            <person name="Stevens L."/>
            <person name="Andersen E.C."/>
        </authorList>
    </citation>
    <scope>NUCLEOTIDE SEQUENCE [LARGE SCALE GENOMIC DNA]</scope>
    <source>
        <strain evidence="3">QX1410_ONT</strain>
        <tissue evidence="3">Whole-organism</tissue>
    </source>
</reference>
<gene>
    <name evidence="3" type="ORF">L3Y34_010766</name>
</gene>
<evidence type="ECO:0000313" key="3">
    <source>
        <dbReference type="EMBL" id="ULT80415.1"/>
    </source>
</evidence>
<name>A0AAE8ZUJ6_CAEBR</name>
<protein>
    <recommendedName>
        <fullName evidence="5">Transmembrane protein</fullName>
    </recommendedName>
</protein>